<feature type="transmembrane region" description="Helical" evidence="1">
    <location>
        <begin position="52"/>
        <end position="73"/>
    </location>
</feature>
<evidence type="ECO:0000256" key="1">
    <source>
        <dbReference type="SAM" id="Phobius"/>
    </source>
</evidence>
<keyword evidence="1" id="KW-0812">Transmembrane</keyword>
<dbReference type="AlphaFoldDB" id="A0A1I4W0I5"/>
<proteinExistence type="predicted"/>
<sequence length="79" mass="9021">MKLRSIGKYFFLCGVVMFPLSVIMFLIGAGMFTARGNFSPIVRSLAEFCFIFWLPFFALGIIFSLTGMIIYFIKNKSKD</sequence>
<protein>
    <submittedName>
        <fullName evidence="2">Uncharacterized protein</fullName>
    </submittedName>
</protein>
<organism evidence="2 3">
    <name type="scientific">Chryseobacterium oleae</name>
    <dbReference type="NCBI Taxonomy" id="491207"/>
    <lineage>
        <taxon>Bacteria</taxon>
        <taxon>Pseudomonadati</taxon>
        <taxon>Bacteroidota</taxon>
        <taxon>Flavobacteriia</taxon>
        <taxon>Flavobacteriales</taxon>
        <taxon>Weeksellaceae</taxon>
        <taxon>Chryseobacterium group</taxon>
        <taxon>Chryseobacterium</taxon>
    </lineage>
</organism>
<evidence type="ECO:0000313" key="2">
    <source>
        <dbReference type="EMBL" id="SFN06817.1"/>
    </source>
</evidence>
<reference evidence="3" key="1">
    <citation type="submission" date="2016-10" db="EMBL/GenBank/DDBJ databases">
        <authorList>
            <person name="Varghese N."/>
            <person name="Submissions S."/>
        </authorList>
    </citation>
    <scope>NUCLEOTIDE SEQUENCE [LARGE SCALE GENOMIC DNA]</scope>
    <source>
        <strain evidence="3">DSM 25575</strain>
    </source>
</reference>
<gene>
    <name evidence="2" type="ORF">SAMN05421594_0780</name>
</gene>
<keyword evidence="1" id="KW-1133">Transmembrane helix</keyword>
<name>A0A1I4W0I5_CHROL</name>
<dbReference type="Proteomes" id="UP000198769">
    <property type="component" value="Unassembled WGS sequence"/>
</dbReference>
<dbReference type="EMBL" id="FOVD01000001">
    <property type="protein sequence ID" value="SFN06817.1"/>
    <property type="molecule type" value="Genomic_DNA"/>
</dbReference>
<evidence type="ECO:0000313" key="3">
    <source>
        <dbReference type="Proteomes" id="UP000198769"/>
    </source>
</evidence>
<accession>A0A1I4W0I5</accession>
<keyword evidence="3" id="KW-1185">Reference proteome</keyword>
<feature type="transmembrane region" description="Helical" evidence="1">
    <location>
        <begin position="9"/>
        <end position="32"/>
    </location>
</feature>
<keyword evidence="1" id="KW-0472">Membrane</keyword>